<organism evidence="1 2">
    <name type="scientific">Pterulicium gracile</name>
    <dbReference type="NCBI Taxonomy" id="1884261"/>
    <lineage>
        <taxon>Eukaryota</taxon>
        <taxon>Fungi</taxon>
        <taxon>Dikarya</taxon>
        <taxon>Basidiomycota</taxon>
        <taxon>Agaricomycotina</taxon>
        <taxon>Agaricomycetes</taxon>
        <taxon>Agaricomycetidae</taxon>
        <taxon>Agaricales</taxon>
        <taxon>Pleurotineae</taxon>
        <taxon>Pterulaceae</taxon>
        <taxon>Pterulicium</taxon>
    </lineage>
</organism>
<keyword evidence="2" id="KW-1185">Reference proteome</keyword>
<dbReference type="EMBL" id="ML178839">
    <property type="protein sequence ID" value="TFK98474.1"/>
    <property type="molecule type" value="Genomic_DNA"/>
</dbReference>
<evidence type="ECO:0000313" key="1">
    <source>
        <dbReference type="EMBL" id="TFK98474.1"/>
    </source>
</evidence>
<evidence type="ECO:0008006" key="3">
    <source>
        <dbReference type="Google" id="ProtNLM"/>
    </source>
</evidence>
<protein>
    <recommendedName>
        <fullName evidence="3">F-box domain-containing protein</fullName>
    </recommendedName>
</protein>
<accession>A0A5C3Q8R3</accession>
<proteinExistence type="predicted"/>
<name>A0A5C3Q8R3_9AGAR</name>
<dbReference type="AlphaFoldDB" id="A0A5C3Q8R3"/>
<reference evidence="1 2" key="1">
    <citation type="journal article" date="2019" name="Nat. Ecol. Evol.">
        <title>Megaphylogeny resolves global patterns of mushroom evolution.</title>
        <authorList>
            <person name="Varga T."/>
            <person name="Krizsan K."/>
            <person name="Foldi C."/>
            <person name="Dima B."/>
            <person name="Sanchez-Garcia M."/>
            <person name="Sanchez-Ramirez S."/>
            <person name="Szollosi G.J."/>
            <person name="Szarkandi J.G."/>
            <person name="Papp V."/>
            <person name="Albert L."/>
            <person name="Andreopoulos W."/>
            <person name="Angelini C."/>
            <person name="Antonin V."/>
            <person name="Barry K.W."/>
            <person name="Bougher N.L."/>
            <person name="Buchanan P."/>
            <person name="Buyck B."/>
            <person name="Bense V."/>
            <person name="Catcheside P."/>
            <person name="Chovatia M."/>
            <person name="Cooper J."/>
            <person name="Damon W."/>
            <person name="Desjardin D."/>
            <person name="Finy P."/>
            <person name="Geml J."/>
            <person name="Haridas S."/>
            <person name="Hughes K."/>
            <person name="Justo A."/>
            <person name="Karasinski D."/>
            <person name="Kautmanova I."/>
            <person name="Kiss B."/>
            <person name="Kocsube S."/>
            <person name="Kotiranta H."/>
            <person name="LaButti K.M."/>
            <person name="Lechner B.E."/>
            <person name="Liimatainen K."/>
            <person name="Lipzen A."/>
            <person name="Lukacs Z."/>
            <person name="Mihaltcheva S."/>
            <person name="Morgado L.N."/>
            <person name="Niskanen T."/>
            <person name="Noordeloos M.E."/>
            <person name="Ohm R.A."/>
            <person name="Ortiz-Santana B."/>
            <person name="Ovrebo C."/>
            <person name="Racz N."/>
            <person name="Riley R."/>
            <person name="Savchenko A."/>
            <person name="Shiryaev A."/>
            <person name="Soop K."/>
            <person name="Spirin V."/>
            <person name="Szebenyi C."/>
            <person name="Tomsovsky M."/>
            <person name="Tulloss R.E."/>
            <person name="Uehling J."/>
            <person name="Grigoriev I.V."/>
            <person name="Vagvolgyi C."/>
            <person name="Papp T."/>
            <person name="Martin F.M."/>
            <person name="Miettinen O."/>
            <person name="Hibbett D.S."/>
            <person name="Nagy L.G."/>
        </authorList>
    </citation>
    <scope>NUCLEOTIDE SEQUENCE [LARGE SCALE GENOMIC DNA]</scope>
    <source>
        <strain evidence="1 2">CBS 309.79</strain>
    </source>
</reference>
<dbReference type="Proteomes" id="UP000305067">
    <property type="component" value="Unassembled WGS sequence"/>
</dbReference>
<sequence length="273" mass="30645">MNTVGSWRNLDQFPLSRLQKLTLQSTFNSPVELLEVLERCTSLRSLTFRVTQEQAEEDDESVVQPSIVLSNLTTLVVELPLHLPPGLRRTMCSLSFPRIQNLRIITSPCQNWNAPTWHAHFIHVRTLGSHHPSYGAGLAAPYEDLSLLRSSPWVLDLLRLCAFQEIEEFVISNDLSWPGVMDFLDSDQLLGADPCGDANCSDIPGFLSHDRHFGESPHFPKLRILQIVNTRFAPEGIQAVVNDRTVASGISPLRVEIDCFLSNPSADSEYQLE</sequence>
<evidence type="ECO:0000313" key="2">
    <source>
        <dbReference type="Proteomes" id="UP000305067"/>
    </source>
</evidence>
<gene>
    <name evidence="1" type="ORF">BDV98DRAFT_205059</name>
</gene>